<evidence type="ECO:0000313" key="1">
    <source>
        <dbReference type="EMBL" id="MAG21898.1"/>
    </source>
</evidence>
<dbReference type="EMBL" id="NZBU01000004">
    <property type="protein sequence ID" value="MAG21898.1"/>
    <property type="molecule type" value="Genomic_DNA"/>
</dbReference>
<comment type="caution">
    <text evidence="1">The sequence shown here is derived from an EMBL/GenBank/DDBJ whole genome shotgun (WGS) entry which is preliminary data.</text>
</comment>
<proteinExistence type="predicted"/>
<dbReference type="Proteomes" id="UP000226592">
    <property type="component" value="Unassembled WGS sequence"/>
</dbReference>
<evidence type="ECO:0000313" key="2">
    <source>
        <dbReference type="Proteomes" id="UP000226592"/>
    </source>
</evidence>
<protein>
    <recommendedName>
        <fullName evidence="3">Lrp/AsnC family transcriptional regulator</fullName>
    </recommendedName>
</protein>
<organism evidence="1 2">
    <name type="scientific">Candidatus Iainarchaeum sp</name>
    <dbReference type="NCBI Taxonomy" id="3101447"/>
    <lineage>
        <taxon>Archaea</taxon>
        <taxon>Candidatus Iainarchaeota</taxon>
        <taxon>Candidatus Iainarchaeia</taxon>
        <taxon>Candidatus Iainarchaeales</taxon>
        <taxon>Candidatus Iainarchaeaceae</taxon>
        <taxon>Candidatus Iainarchaeum</taxon>
    </lineage>
</organism>
<sequence>MKVTDEIRINILNALLKIHSVQPNIRQIKKHTGYHKATIKSSLEFLKKEGVLQGYGPKVSFRKLGYNLEVLSFTQADLSEQKTFEKYMEIIGKDPHVYWVSSVVGNGNWNFLTRQVYRDIETFHAENQKRYRSMPGFFDLVKDTQSFFSVEPIFKNTSRTKTIIELIKSGGGSNEA</sequence>
<dbReference type="InterPro" id="IPR036390">
    <property type="entry name" value="WH_DNA-bd_sf"/>
</dbReference>
<name>A0A2D6M0E9_9ARCH</name>
<reference evidence="2" key="1">
    <citation type="submission" date="2017-09" db="EMBL/GenBank/DDBJ databases">
        <title>The Reconstruction of 2,631 Draft Metagenome-Assembled Genomes from the Global Oceans.</title>
        <authorList>
            <person name="Tully B.J."/>
            <person name="Graham E.D."/>
            <person name="Heidelberg J.F."/>
        </authorList>
    </citation>
    <scope>NUCLEOTIDE SEQUENCE [LARGE SCALE GENOMIC DNA]</scope>
</reference>
<dbReference type="AlphaFoldDB" id="A0A2D6M0E9"/>
<evidence type="ECO:0008006" key="3">
    <source>
        <dbReference type="Google" id="ProtNLM"/>
    </source>
</evidence>
<gene>
    <name evidence="1" type="ORF">CL943_01150</name>
</gene>
<accession>A0A2D6M0E9</accession>
<dbReference type="SUPFAM" id="SSF46785">
    <property type="entry name" value="Winged helix' DNA-binding domain"/>
    <property type="match status" value="1"/>
</dbReference>